<keyword evidence="2" id="KW-1185">Reference proteome</keyword>
<accession>A0A3M0KK43</accession>
<dbReference type="STRING" id="333673.A0A3M0KK43"/>
<reference evidence="1 2" key="1">
    <citation type="submission" date="2018-07" db="EMBL/GenBank/DDBJ databases">
        <title>A high quality draft genome assembly of the barn swallow (H. rustica rustica).</title>
        <authorList>
            <person name="Formenti G."/>
            <person name="Chiara M."/>
            <person name="Poveda L."/>
            <person name="Francoijs K.-J."/>
            <person name="Bonisoli-Alquati A."/>
            <person name="Canova L."/>
            <person name="Gianfranceschi L."/>
            <person name="Horner D.S."/>
            <person name="Saino N."/>
        </authorList>
    </citation>
    <scope>NUCLEOTIDE SEQUENCE [LARGE SCALE GENOMIC DNA]</scope>
    <source>
        <strain evidence="1">Chelidonia</strain>
        <tissue evidence="1">Blood</tissue>
    </source>
</reference>
<dbReference type="AlphaFoldDB" id="A0A3M0KK43"/>
<organism evidence="1 2">
    <name type="scientific">Hirundo rustica rustica</name>
    <dbReference type="NCBI Taxonomy" id="333673"/>
    <lineage>
        <taxon>Eukaryota</taxon>
        <taxon>Metazoa</taxon>
        <taxon>Chordata</taxon>
        <taxon>Craniata</taxon>
        <taxon>Vertebrata</taxon>
        <taxon>Euteleostomi</taxon>
        <taxon>Archelosauria</taxon>
        <taxon>Archosauria</taxon>
        <taxon>Dinosauria</taxon>
        <taxon>Saurischia</taxon>
        <taxon>Theropoda</taxon>
        <taxon>Coelurosauria</taxon>
        <taxon>Aves</taxon>
        <taxon>Neognathae</taxon>
        <taxon>Neoaves</taxon>
        <taxon>Telluraves</taxon>
        <taxon>Australaves</taxon>
        <taxon>Passeriformes</taxon>
        <taxon>Sylvioidea</taxon>
        <taxon>Hirundinidae</taxon>
        <taxon>Hirundo</taxon>
    </lineage>
</organism>
<dbReference type="EMBL" id="QRBI01000106">
    <property type="protein sequence ID" value="RMC13453.1"/>
    <property type="molecule type" value="Genomic_DNA"/>
</dbReference>
<dbReference type="Proteomes" id="UP000269221">
    <property type="component" value="Unassembled WGS sequence"/>
</dbReference>
<comment type="caution">
    <text evidence="1">The sequence shown here is derived from an EMBL/GenBank/DDBJ whole genome shotgun (WGS) entry which is preliminary data.</text>
</comment>
<evidence type="ECO:0000313" key="1">
    <source>
        <dbReference type="EMBL" id="RMC13453.1"/>
    </source>
</evidence>
<protein>
    <submittedName>
        <fullName evidence="1">Uncharacterized protein</fullName>
    </submittedName>
</protein>
<gene>
    <name evidence="1" type="ORF">DUI87_10991</name>
</gene>
<dbReference type="OrthoDB" id="9217581at2759"/>
<evidence type="ECO:0000313" key="2">
    <source>
        <dbReference type="Proteomes" id="UP000269221"/>
    </source>
</evidence>
<proteinExistence type="predicted"/>
<dbReference type="PANTHER" id="PTHR33332">
    <property type="entry name" value="REVERSE TRANSCRIPTASE DOMAIN-CONTAINING PROTEIN"/>
    <property type="match status" value="1"/>
</dbReference>
<sequence>MLIEWKLKGISDEEQATDVALERERLGDEQIESSPDGKDLGVLMDERLSMKWSYALIAQKSNCILGCIKSRAANRVREVVLPLCSALLRPHLQCCIQLRGPQHGKDMDPLE</sequence>
<name>A0A3M0KK43_HIRRU</name>